<dbReference type="InterPro" id="IPR024537">
    <property type="entry name" value="DUF3322"/>
</dbReference>
<feature type="domain" description="Wadjet protein JetD C-terminal" evidence="1">
    <location>
        <begin position="208"/>
        <end position="388"/>
    </location>
</feature>
<dbReference type="RefSeq" id="WP_091180178.1">
    <property type="nucleotide sequence ID" value="NZ_FNRY01000001.1"/>
</dbReference>
<dbReference type="EMBL" id="FNRY01000001">
    <property type="protein sequence ID" value="SEB48424.1"/>
    <property type="molecule type" value="Genomic_DNA"/>
</dbReference>
<protein>
    <recommendedName>
        <fullName evidence="5">Wadjet protein JetD C-terminal domain-containing protein</fullName>
    </recommendedName>
</protein>
<accession>A0A1H4JQ29</accession>
<dbReference type="STRING" id="640635.SAMN04489806_0810"/>
<gene>
    <name evidence="3" type="ORF">SAMN04489806_0810</name>
</gene>
<organism evidence="3 4">
    <name type="scientific">Paramicrobacterium humi</name>
    <dbReference type="NCBI Taxonomy" id="640635"/>
    <lineage>
        <taxon>Bacteria</taxon>
        <taxon>Bacillati</taxon>
        <taxon>Actinomycetota</taxon>
        <taxon>Actinomycetes</taxon>
        <taxon>Micrococcales</taxon>
        <taxon>Microbacteriaceae</taxon>
        <taxon>Paramicrobacterium</taxon>
    </lineage>
</organism>
<sequence>MNEWTTPADIESKLRRRWVSGALLRAYALREPFDAVDVPLRGPTAADLADRFDEARRWAAALERASGDGQRFRVVTRSVGGRHLGRTEIPSRAVVESFEQAWRVLGIRGGAAGSELAIFDGLLAASRHVPAVRDWVLAHPIRALERADDWNAILAARDWLEWNRGSGLYLRQVDAPGVDTKLFERHRSVLAEMLNVPSSAAGFTNALGFALKPSLIRMRFDPGLFGMPAGITEAEFRLDELLGFEPDISWAIIVENEISYLSAPVPPRGVVLYGKGYDASQPASLDWLRGAAVQGNALYWGDIDTHGFAILDRVRAHLPNVRSVLMDRETLLKHRSRWGSEPTPTNTALPRLTDDESDLYADLVTDRHGRGVRLEQERVDWSWVETRLAATK</sequence>
<proteinExistence type="predicted"/>
<evidence type="ECO:0000313" key="3">
    <source>
        <dbReference type="EMBL" id="SEB48424.1"/>
    </source>
</evidence>
<name>A0A1H4JQ29_9MICO</name>
<dbReference type="Pfam" id="PF09983">
    <property type="entry name" value="JetD_C"/>
    <property type="match status" value="1"/>
</dbReference>
<keyword evidence="4" id="KW-1185">Reference proteome</keyword>
<evidence type="ECO:0008006" key="5">
    <source>
        <dbReference type="Google" id="ProtNLM"/>
    </source>
</evidence>
<reference evidence="3 4" key="1">
    <citation type="submission" date="2016-10" db="EMBL/GenBank/DDBJ databases">
        <authorList>
            <person name="de Groot N.N."/>
        </authorList>
    </citation>
    <scope>NUCLEOTIDE SEQUENCE [LARGE SCALE GENOMIC DNA]</scope>
    <source>
        <strain evidence="3 4">DSM 21799</strain>
    </source>
</reference>
<dbReference type="PIRSF" id="PIRSF028408">
    <property type="entry name" value="UCP028408"/>
    <property type="match status" value="1"/>
</dbReference>
<dbReference type="InterPro" id="IPR024534">
    <property type="entry name" value="JetD_C"/>
</dbReference>
<evidence type="ECO:0000313" key="4">
    <source>
        <dbReference type="Proteomes" id="UP000199183"/>
    </source>
</evidence>
<dbReference type="InterPro" id="IPR014544">
    <property type="entry name" value="UCP028408"/>
</dbReference>
<dbReference type="Pfam" id="PF11795">
    <property type="entry name" value="DUF3322"/>
    <property type="match status" value="1"/>
</dbReference>
<evidence type="ECO:0000259" key="1">
    <source>
        <dbReference type="Pfam" id="PF09983"/>
    </source>
</evidence>
<dbReference type="Proteomes" id="UP000199183">
    <property type="component" value="Unassembled WGS sequence"/>
</dbReference>
<evidence type="ECO:0000259" key="2">
    <source>
        <dbReference type="Pfam" id="PF11795"/>
    </source>
</evidence>
<dbReference type="OrthoDB" id="322908at2"/>
<dbReference type="AlphaFoldDB" id="A0A1H4JQ29"/>
<feature type="domain" description="DUF3322" evidence="2">
    <location>
        <begin position="7"/>
        <end position="194"/>
    </location>
</feature>